<evidence type="ECO:0000256" key="4">
    <source>
        <dbReference type="ARBA" id="ARBA00022827"/>
    </source>
</evidence>
<dbReference type="Proteomes" id="UP001209570">
    <property type="component" value="Unassembled WGS sequence"/>
</dbReference>
<dbReference type="Pfam" id="PF01266">
    <property type="entry name" value="DAO"/>
    <property type="match status" value="1"/>
</dbReference>
<name>A0AAD5LM61_PYTIN</name>
<sequence length="341" mass="37560">MSVSPSPRVVVVGGGIIGLTSALALLQSGYSRVHLVAESFDELTSHVAGAIWMPFALPTHVDPHQTRQWCEESMAWLERLWQQHGEAVGIHYVDGVDVSAGGLPDVTHPYWAHIVKNYRLLSREEAAAVCPGMTHGSAFTTVIYNPTTLMKWLHQEIRARGGIFEQRKLSSLDDVDADLVVNCTGLGAKDLVSDDTVYPIRGQVLRVHNPAIKRFTMVVHRDGSHTYILPRPAGEVIVGGTVQPHNWTRANDPQDVEGIWARACAVEPLIAQSRKLAEHWGLRPQRRDGVRLEVDSRRTANGATVVHNYGHVGSGHTLQWGCAQSVVRLAKLHVPPVESRL</sequence>
<protein>
    <recommendedName>
        <fullName evidence="7">FAD dependent oxidoreductase domain-containing protein</fullName>
    </recommendedName>
</protein>
<dbReference type="GO" id="GO:0005737">
    <property type="term" value="C:cytoplasm"/>
    <property type="evidence" value="ECO:0007669"/>
    <property type="project" value="TreeGrafter"/>
</dbReference>
<comment type="cofactor">
    <cofactor evidence="1 6">
        <name>FAD</name>
        <dbReference type="ChEBI" id="CHEBI:57692"/>
    </cofactor>
</comment>
<dbReference type="Gene3D" id="3.30.9.10">
    <property type="entry name" value="D-Amino Acid Oxidase, subunit A, domain 2"/>
    <property type="match status" value="1"/>
</dbReference>
<evidence type="ECO:0000256" key="2">
    <source>
        <dbReference type="ARBA" id="ARBA00006730"/>
    </source>
</evidence>
<feature type="domain" description="FAD dependent oxidoreductase" evidence="7">
    <location>
        <begin position="8"/>
        <end position="327"/>
    </location>
</feature>
<accession>A0AAD5LM61</accession>
<keyword evidence="5" id="KW-0560">Oxidoreductase</keyword>
<evidence type="ECO:0000313" key="9">
    <source>
        <dbReference type="Proteomes" id="UP001209570"/>
    </source>
</evidence>
<keyword evidence="9" id="KW-1185">Reference proteome</keyword>
<feature type="binding site" evidence="6">
    <location>
        <begin position="44"/>
        <end position="45"/>
    </location>
    <ligand>
        <name>FAD</name>
        <dbReference type="ChEBI" id="CHEBI:57692"/>
    </ligand>
</feature>
<feature type="binding site" evidence="6">
    <location>
        <position position="283"/>
    </location>
    <ligand>
        <name>D-serine</name>
        <dbReference type="ChEBI" id="CHEBI:35247"/>
    </ligand>
</feature>
<feature type="binding site" evidence="6">
    <location>
        <position position="227"/>
    </location>
    <ligand>
        <name>D-dopa</name>
        <dbReference type="ChEBI" id="CHEBI:149689"/>
    </ligand>
</feature>
<dbReference type="PANTHER" id="PTHR11530:SF11">
    <property type="entry name" value="D-ASPARTATE OXIDASE"/>
    <property type="match status" value="1"/>
</dbReference>
<organism evidence="8 9">
    <name type="scientific">Pythium insidiosum</name>
    <name type="common">Pythiosis disease agent</name>
    <dbReference type="NCBI Taxonomy" id="114742"/>
    <lineage>
        <taxon>Eukaryota</taxon>
        <taxon>Sar</taxon>
        <taxon>Stramenopiles</taxon>
        <taxon>Oomycota</taxon>
        <taxon>Peronosporomycetes</taxon>
        <taxon>Pythiales</taxon>
        <taxon>Pythiaceae</taxon>
        <taxon>Pythium</taxon>
    </lineage>
</organism>
<dbReference type="GO" id="GO:0003884">
    <property type="term" value="F:D-amino-acid oxidase activity"/>
    <property type="evidence" value="ECO:0007669"/>
    <property type="project" value="InterPro"/>
</dbReference>
<dbReference type="AlphaFoldDB" id="A0AAD5LM61"/>
<evidence type="ECO:0000256" key="1">
    <source>
        <dbReference type="ARBA" id="ARBA00001974"/>
    </source>
</evidence>
<dbReference type="InterPro" id="IPR023209">
    <property type="entry name" value="DAO"/>
</dbReference>
<keyword evidence="4 6" id="KW-0274">FAD</keyword>
<keyword evidence="3" id="KW-0285">Flavoprotein</keyword>
<evidence type="ECO:0000256" key="3">
    <source>
        <dbReference type="ARBA" id="ARBA00022630"/>
    </source>
</evidence>
<gene>
    <name evidence="8" type="ORF">P43SY_007371</name>
</gene>
<evidence type="ECO:0000256" key="5">
    <source>
        <dbReference type="ARBA" id="ARBA00023002"/>
    </source>
</evidence>
<dbReference type="PIRSF" id="PIRSF000189">
    <property type="entry name" value="D-aa_oxidase"/>
    <property type="match status" value="1"/>
</dbReference>
<dbReference type="InterPro" id="IPR006076">
    <property type="entry name" value="FAD-dep_OxRdtase"/>
</dbReference>
<dbReference type="SUPFAM" id="SSF54373">
    <property type="entry name" value="FAD-linked reductases, C-terminal domain"/>
    <property type="match status" value="1"/>
</dbReference>
<evidence type="ECO:0000259" key="7">
    <source>
        <dbReference type="Pfam" id="PF01266"/>
    </source>
</evidence>
<dbReference type="GO" id="GO:0019478">
    <property type="term" value="P:D-amino acid catabolic process"/>
    <property type="evidence" value="ECO:0007669"/>
    <property type="project" value="TreeGrafter"/>
</dbReference>
<evidence type="ECO:0000313" key="8">
    <source>
        <dbReference type="EMBL" id="KAJ0402829.1"/>
    </source>
</evidence>
<dbReference type="EMBL" id="JAKCXM010000094">
    <property type="protein sequence ID" value="KAJ0402829.1"/>
    <property type="molecule type" value="Genomic_DNA"/>
</dbReference>
<reference evidence="8" key="1">
    <citation type="submission" date="2021-12" db="EMBL/GenBank/DDBJ databases">
        <title>Prjna785345.</title>
        <authorList>
            <person name="Rujirawat T."/>
            <person name="Krajaejun T."/>
        </authorList>
    </citation>
    <scope>NUCLEOTIDE SEQUENCE</scope>
    <source>
        <strain evidence="8">Pi057C3</strain>
    </source>
</reference>
<comment type="caution">
    <text evidence="8">The sequence shown here is derived from an EMBL/GenBank/DDBJ whole genome shotgun (WGS) entry which is preliminary data.</text>
</comment>
<dbReference type="GO" id="GO:0071949">
    <property type="term" value="F:FAD binding"/>
    <property type="evidence" value="ECO:0007669"/>
    <property type="project" value="InterPro"/>
</dbReference>
<evidence type="ECO:0000256" key="6">
    <source>
        <dbReference type="PIRSR" id="PIRSR000189-1"/>
    </source>
</evidence>
<dbReference type="PANTHER" id="PTHR11530">
    <property type="entry name" value="D-AMINO ACID OXIDASE"/>
    <property type="match status" value="1"/>
</dbReference>
<proteinExistence type="inferred from homology"/>
<dbReference type="Gene3D" id="3.40.50.720">
    <property type="entry name" value="NAD(P)-binding Rossmann-like Domain"/>
    <property type="match status" value="1"/>
</dbReference>
<dbReference type="SUPFAM" id="SSF51971">
    <property type="entry name" value="Nucleotide-binding domain"/>
    <property type="match status" value="1"/>
</dbReference>
<comment type="similarity">
    <text evidence="2">Belongs to the DAMOX/DASOX family.</text>
</comment>
<feature type="binding site" evidence="6">
    <location>
        <position position="313"/>
    </location>
    <ligand>
        <name>D-serine</name>
        <dbReference type="ChEBI" id="CHEBI:35247"/>
    </ligand>
</feature>
<feature type="binding site" evidence="6">
    <location>
        <position position="184"/>
    </location>
    <ligand>
        <name>FAD</name>
        <dbReference type="ChEBI" id="CHEBI:57692"/>
    </ligand>
</feature>